<dbReference type="AlphaFoldDB" id="A0AAD6FMI0"/>
<name>A0AAD6FMI0_9TELE</name>
<feature type="region of interest" description="Disordered" evidence="1">
    <location>
        <begin position="26"/>
        <end position="84"/>
    </location>
</feature>
<evidence type="ECO:0000256" key="1">
    <source>
        <dbReference type="SAM" id="MobiDB-lite"/>
    </source>
</evidence>
<comment type="caution">
    <text evidence="2">The sequence shown here is derived from an EMBL/GenBank/DDBJ whole genome shotgun (WGS) entry which is preliminary data.</text>
</comment>
<reference evidence="2" key="1">
    <citation type="submission" date="2022-11" db="EMBL/GenBank/DDBJ databases">
        <title>Chromosome-level genome of Pogonophryne albipinna.</title>
        <authorList>
            <person name="Jo E."/>
        </authorList>
    </citation>
    <scope>NUCLEOTIDE SEQUENCE</scope>
    <source>
        <strain evidence="2">SGF0006</strain>
        <tissue evidence="2">Muscle</tissue>
    </source>
</reference>
<sequence length="123" mass="13161">MVRGGIRFSLLPSSLTLSETVLQEKGRAQPANGDLEHEALKENNCSVGVGDWEPGKRSLLQDEMADTVEGKPDPDSNAEEDEHAYSLPLLSTGGCVVIQPVPKPGADKTAILGGVLRIRNQNK</sequence>
<dbReference type="Proteomes" id="UP001219934">
    <property type="component" value="Unassembled WGS sequence"/>
</dbReference>
<dbReference type="EMBL" id="JAPTMU010000008">
    <property type="protein sequence ID" value="KAJ4939826.1"/>
    <property type="molecule type" value="Genomic_DNA"/>
</dbReference>
<gene>
    <name evidence="2" type="ORF">JOQ06_029262</name>
</gene>
<keyword evidence="3" id="KW-1185">Reference proteome</keyword>
<evidence type="ECO:0000313" key="3">
    <source>
        <dbReference type="Proteomes" id="UP001219934"/>
    </source>
</evidence>
<protein>
    <submittedName>
        <fullName evidence="2">Uncharacterized protein</fullName>
    </submittedName>
</protein>
<evidence type="ECO:0000313" key="2">
    <source>
        <dbReference type="EMBL" id="KAJ4939826.1"/>
    </source>
</evidence>
<organism evidence="2 3">
    <name type="scientific">Pogonophryne albipinna</name>
    <dbReference type="NCBI Taxonomy" id="1090488"/>
    <lineage>
        <taxon>Eukaryota</taxon>
        <taxon>Metazoa</taxon>
        <taxon>Chordata</taxon>
        <taxon>Craniata</taxon>
        <taxon>Vertebrata</taxon>
        <taxon>Euteleostomi</taxon>
        <taxon>Actinopterygii</taxon>
        <taxon>Neopterygii</taxon>
        <taxon>Teleostei</taxon>
        <taxon>Neoteleostei</taxon>
        <taxon>Acanthomorphata</taxon>
        <taxon>Eupercaria</taxon>
        <taxon>Perciformes</taxon>
        <taxon>Notothenioidei</taxon>
        <taxon>Pogonophryne</taxon>
    </lineage>
</organism>
<accession>A0AAD6FMI0</accession>
<proteinExistence type="predicted"/>